<organism evidence="3 9">
    <name type="scientific">Candidatus Hakubella thermalkaliphila</name>
    <dbReference type="NCBI Taxonomy" id="2754717"/>
    <lineage>
        <taxon>Bacteria</taxon>
        <taxon>Bacillati</taxon>
        <taxon>Actinomycetota</taxon>
        <taxon>Actinomycetota incertae sedis</taxon>
        <taxon>Candidatus Hakubellales</taxon>
        <taxon>Candidatus Hakubellaceae</taxon>
        <taxon>Candidatus Hakubella</taxon>
    </lineage>
</organism>
<dbReference type="Proteomes" id="UP000585609">
    <property type="component" value="Unassembled WGS sequence"/>
</dbReference>
<dbReference type="InterPro" id="IPR029052">
    <property type="entry name" value="Metallo-depent_PP-like"/>
</dbReference>
<sequence length="383" mass="43495">MALRILHTADLHLGRLPRSVDLRGSNPPFDVFPTFSDICHLALQEKVDLFIIAGDLFDCANPQTHLVGQVAAELRRLGSAGITVVISPGTHDTLSFSHSIFHSDPFPQAIIFKESVVTEPVFLTVREMGIYLYGIAVDPTRALPWKESFKRRKQEGFHIGVLHCTVEGDNVRPIEERYLPVKKEELLSFGLNYLALGHHHSFQTFLNPEGRVFACYPGSPEATSFRSSELGDRFVALVEIKEDDLSVRGHKINRFLWQEKELDISGLEKEEELAQKIGQWKGENVLLKLRLIGAPDGLLDLEKVHGLAQAEFYYLGLEDHLQIFDSSFVERVRGEKTIRGLFVRKVLEELQKVQGRDREVLQKALTIGLQEFDRAKTTYRRDL</sequence>
<dbReference type="PANTHER" id="PTHR30337">
    <property type="entry name" value="COMPONENT OF ATP-DEPENDENT DSDNA EXONUCLEASE"/>
    <property type="match status" value="1"/>
</dbReference>
<dbReference type="EMBL" id="BLRU01000029">
    <property type="protein sequence ID" value="GFP19008.1"/>
    <property type="molecule type" value="Genomic_DNA"/>
</dbReference>
<reference evidence="7 8" key="1">
    <citation type="journal article" date="2020" name="Front. Microbiol.">
        <title>Single-cell genomics of novel Actinobacteria with the Wood-Ljungdahl pathway discovered in a serpentinizing system.</title>
        <authorList>
            <person name="Merino N."/>
            <person name="Kawai M."/>
            <person name="Boyd E.S."/>
            <person name="Colman D.R."/>
            <person name="McGlynn S.E."/>
            <person name="Nealson K.H."/>
            <person name="Kurokawa K."/>
            <person name="Hongoh Y."/>
        </authorList>
    </citation>
    <scope>NUCLEOTIDE SEQUENCE [LARGE SCALE GENOMIC DNA]</scope>
    <source>
        <strain evidence="3 9">S03</strain>
        <strain evidence="4 10">S09_30</strain>
        <strain evidence="5 7">S44</strain>
        <strain evidence="6 8">S47</strain>
    </source>
</reference>
<evidence type="ECO:0000313" key="7">
    <source>
        <dbReference type="Proteomes" id="UP000561271"/>
    </source>
</evidence>
<dbReference type="Proteomes" id="UP000561271">
    <property type="component" value="Unassembled WGS sequence"/>
</dbReference>
<accession>A0A6V8NFN6</accession>
<keyword evidence="1" id="KW-0378">Hydrolase</keyword>
<dbReference type="EMBL" id="BLSD01000008">
    <property type="protein sequence ID" value="GFP38577.1"/>
    <property type="molecule type" value="Genomic_DNA"/>
</dbReference>
<dbReference type="GO" id="GO:0016787">
    <property type="term" value="F:hydrolase activity"/>
    <property type="evidence" value="ECO:0007669"/>
    <property type="project" value="UniProtKB-KW"/>
</dbReference>
<dbReference type="Gene3D" id="3.60.21.10">
    <property type="match status" value="1"/>
</dbReference>
<comment type="caution">
    <text evidence="3">The sequence shown here is derived from an EMBL/GenBank/DDBJ whole genome shotgun (WGS) entry which is preliminary data.</text>
</comment>
<evidence type="ECO:0000313" key="6">
    <source>
        <dbReference type="EMBL" id="GFP38577.1"/>
    </source>
</evidence>
<evidence type="ECO:0000313" key="3">
    <source>
        <dbReference type="EMBL" id="GFP19008.1"/>
    </source>
</evidence>
<evidence type="ECO:0000313" key="9">
    <source>
        <dbReference type="Proteomes" id="UP000574717"/>
    </source>
</evidence>
<proteinExistence type="predicted"/>
<dbReference type="RefSeq" id="WP_176230856.1">
    <property type="nucleotide sequence ID" value="NZ_BLRU01000029.1"/>
</dbReference>
<gene>
    <name evidence="3" type="ORF">HKBW3S03_00512</name>
    <name evidence="4" type="ORF">HKBW3S09_00355</name>
    <name evidence="5" type="ORF">HKBW3S44_00196</name>
    <name evidence="6" type="ORF">HKBW3S47_00278</name>
</gene>
<dbReference type="AlphaFoldDB" id="A0A6V8NFN6"/>
<evidence type="ECO:0000259" key="2">
    <source>
        <dbReference type="Pfam" id="PF00149"/>
    </source>
</evidence>
<protein>
    <submittedName>
        <fullName evidence="3">DNA repair protein SbcD/Mre11</fullName>
    </submittedName>
</protein>
<evidence type="ECO:0000313" key="10">
    <source>
        <dbReference type="Proteomes" id="UP000585609"/>
    </source>
</evidence>
<dbReference type="Proteomes" id="UP000569018">
    <property type="component" value="Unassembled WGS sequence"/>
</dbReference>
<dbReference type="EMBL" id="BLRW01000027">
    <property type="protein sequence ID" value="GFP22888.1"/>
    <property type="molecule type" value="Genomic_DNA"/>
</dbReference>
<dbReference type="Pfam" id="PF00149">
    <property type="entry name" value="Metallophos"/>
    <property type="match status" value="1"/>
</dbReference>
<dbReference type="EMBL" id="BLSC01000008">
    <property type="protein sequence ID" value="GFP36513.1"/>
    <property type="molecule type" value="Genomic_DNA"/>
</dbReference>
<dbReference type="SUPFAM" id="SSF56300">
    <property type="entry name" value="Metallo-dependent phosphatases"/>
    <property type="match status" value="1"/>
</dbReference>
<dbReference type="InterPro" id="IPR041796">
    <property type="entry name" value="Mre11_N"/>
</dbReference>
<dbReference type="CDD" id="cd00840">
    <property type="entry name" value="MPP_Mre11_N"/>
    <property type="match status" value="1"/>
</dbReference>
<evidence type="ECO:0000313" key="4">
    <source>
        <dbReference type="EMBL" id="GFP22888.1"/>
    </source>
</evidence>
<evidence type="ECO:0000313" key="8">
    <source>
        <dbReference type="Proteomes" id="UP000569018"/>
    </source>
</evidence>
<evidence type="ECO:0000313" key="5">
    <source>
        <dbReference type="EMBL" id="GFP36513.1"/>
    </source>
</evidence>
<feature type="domain" description="Calcineurin-like phosphoesterase" evidence="2">
    <location>
        <begin position="3"/>
        <end position="201"/>
    </location>
</feature>
<dbReference type="Proteomes" id="UP000574717">
    <property type="component" value="Unassembled WGS sequence"/>
</dbReference>
<evidence type="ECO:0000256" key="1">
    <source>
        <dbReference type="ARBA" id="ARBA00022801"/>
    </source>
</evidence>
<dbReference type="InterPro" id="IPR004843">
    <property type="entry name" value="Calcineurin-like_PHP"/>
</dbReference>
<dbReference type="InterPro" id="IPR050535">
    <property type="entry name" value="DNA_Repair-Maintenance_Comp"/>
</dbReference>
<name>A0A6V8NFN6_9ACTN</name>
<dbReference type="PANTHER" id="PTHR30337:SF7">
    <property type="entry name" value="PHOSPHOESTERASE"/>
    <property type="match status" value="1"/>
</dbReference>